<dbReference type="Pfam" id="PF13614">
    <property type="entry name" value="AAA_31"/>
    <property type="match status" value="1"/>
</dbReference>
<protein>
    <submittedName>
        <fullName evidence="3">Chromosome partitioning protein</fullName>
    </submittedName>
</protein>
<reference evidence="4" key="1">
    <citation type="submission" date="2017-01" db="EMBL/GenBank/DDBJ databases">
        <authorList>
            <person name="Varghese N."/>
            <person name="Submissions S."/>
        </authorList>
    </citation>
    <scope>NUCLEOTIDE SEQUENCE [LARGE SCALE GENOMIC DNA]</scope>
    <source>
        <strain evidence="4">type strain: HArc-</strain>
    </source>
</reference>
<feature type="region of interest" description="Disordered" evidence="1">
    <location>
        <begin position="266"/>
        <end position="298"/>
    </location>
</feature>
<gene>
    <name evidence="3" type="ORF">SAMN05421752_12528</name>
</gene>
<evidence type="ECO:0000313" key="3">
    <source>
        <dbReference type="EMBL" id="SIS19955.1"/>
    </source>
</evidence>
<evidence type="ECO:0000259" key="2">
    <source>
        <dbReference type="Pfam" id="PF13614"/>
    </source>
</evidence>
<organism evidence="3 4">
    <name type="scientific">Natronorubrum thiooxidans</name>
    <dbReference type="NCBI Taxonomy" id="308853"/>
    <lineage>
        <taxon>Archaea</taxon>
        <taxon>Methanobacteriati</taxon>
        <taxon>Methanobacteriota</taxon>
        <taxon>Stenosarchaea group</taxon>
        <taxon>Halobacteria</taxon>
        <taxon>Halobacteriales</taxon>
        <taxon>Natrialbaceae</taxon>
        <taxon>Natronorubrum</taxon>
    </lineage>
</organism>
<dbReference type="Proteomes" id="UP000185936">
    <property type="component" value="Unassembled WGS sequence"/>
</dbReference>
<name>A0A1N7H529_9EURY</name>
<dbReference type="AlphaFoldDB" id="A0A1N7H529"/>
<dbReference type="Gene3D" id="3.40.50.300">
    <property type="entry name" value="P-loop containing nucleotide triphosphate hydrolases"/>
    <property type="match status" value="1"/>
</dbReference>
<evidence type="ECO:0000313" key="4">
    <source>
        <dbReference type="Proteomes" id="UP000185936"/>
    </source>
</evidence>
<accession>A0A1N7H529</accession>
<dbReference type="CDD" id="cd02042">
    <property type="entry name" value="ParAB_family"/>
    <property type="match status" value="1"/>
</dbReference>
<proteinExistence type="predicted"/>
<evidence type="ECO:0000256" key="1">
    <source>
        <dbReference type="SAM" id="MobiDB-lite"/>
    </source>
</evidence>
<dbReference type="InterPro" id="IPR025669">
    <property type="entry name" value="AAA_dom"/>
</dbReference>
<dbReference type="InterPro" id="IPR027417">
    <property type="entry name" value="P-loop_NTPase"/>
</dbReference>
<dbReference type="SUPFAM" id="SSF52540">
    <property type="entry name" value="P-loop containing nucleoside triphosphate hydrolases"/>
    <property type="match status" value="1"/>
</dbReference>
<keyword evidence="4" id="KW-1185">Reference proteome</keyword>
<dbReference type="InterPro" id="IPR050678">
    <property type="entry name" value="DNA_Partitioning_ATPase"/>
</dbReference>
<dbReference type="PANTHER" id="PTHR13696:SF99">
    <property type="entry name" value="COBYRINIC ACID AC-DIAMIDE SYNTHASE"/>
    <property type="match status" value="1"/>
</dbReference>
<feature type="domain" description="AAA" evidence="2">
    <location>
        <begin position="32"/>
        <end position="193"/>
    </location>
</feature>
<dbReference type="STRING" id="308853.SAMN05421752_12528"/>
<sequence>MSAEAGILYTIGAYCYCSGGNSIMPTATEPRAVSVVILKGGVGKSTTSMNLARQLAERGETLFADLDPNGHATNGLGFEDAYQGETNLGDVILEGTATPHDLIQPTEYGFDLLPSSNTLEDVEKDLAGAMQGSARVKSKIVDPLLGDEYEYIVFDCPAYPGMLNNNALVATGNVMIPIEPGSSAIGGYKRTMERLIEPAREYIDVDVLAIVPNKLSDRIDQQTEDRELLENLNTASYEVNPGQPLQEAIPEFARITAAEFERIDAGDVPAPKPGIRHRSSLSRSLQENKPLQEYDPKSDQIEYYEELAAIVANGGVDR</sequence>
<dbReference type="EMBL" id="FTNR01000025">
    <property type="protein sequence ID" value="SIS19955.1"/>
    <property type="molecule type" value="Genomic_DNA"/>
</dbReference>
<dbReference type="PANTHER" id="PTHR13696">
    <property type="entry name" value="P-LOOP CONTAINING NUCLEOSIDE TRIPHOSPHATE HYDROLASE"/>
    <property type="match status" value="1"/>
</dbReference>